<dbReference type="Gene3D" id="3.40.50.720">
    <property type="entry name" value="NAD(P)-binding Rossmann-like Domain"/>
    <property type="match status" value="1"/>
</dbReference>
<dbReference type="GO" id="GO:0005811">
    <property type="term" value="C:lipid droplet"/>
    <property type="evidence" value="ECO:0007669"/>
    <property type="project" value="TreeGrafter"/>
</dbReference>
<dbReference type="InterPro" id="IPR036291">
    <property type="entry name" value="NAD(P)-bd_dom_sf"/>
</dbReference>
<name>A0A1B6H6B3_9HEMI</name>
<dbReference type="PRINTS" id="PR00080">
    <property type="entry name" value="SDRFAMILY"/>
</dbReference>
<dbReference type="GO" id="GO:0016020">
    <property type="term" value="C:membrane"/>
    <property type="evidence" value="ECO:0007669"/>
    <property type="project" value="UniProtKB-SubCell"/>
</dbReference>
<dbReference type="PANTHER" id="PTHR24322:SF736">
    <property type="entry name" value="RETINOL DEHYDROGENASE 10"/>
    <property type="match status" value="1"/>
</dbReference>
<proteinExistence type="inferred from homology"/>
<evidence type="ECO:0000256" key="1">
    <source>
        <dbReference type="ARBA" id="ARBA00004141"/>
    </source>
</evidence>
<keyword evidence="13" id="KW-0732">Signal</keyword>
<evidence type="ECO:0000256" key="13">
    <source>
        <dbReference type="SAM" id="SignalP"/>
    </source>
</evidence>
<evidence type="ECO:0000313" key="14">
    <source>
        <dbReference type="EMBL" id="JAS70201.1"/>
    </source>
</evidence>
<comment type="similarity">
    <text evidence="2 12">Belongs to the short-chain dehydrogenases/reductases (SDR) family.</text>
</comment>
<keyword evidence="7" id="KW-0443">Lipid metabolism</keyword>
<evidence type="ECO:0000256" key="10">
    <source>
        <dbReference type="ARBA" id="ARBA00068717"/>
    </source>
</evidence>
<evidence type="ECO:0000256" key="12">
    <source>
        <dbReference type="RuleBase" id="RU000363"/>
    </source>
</evidence>
<dbReference type="InterPro" id="IPR002347">
    <property type="entry name" value="SDR_fam"/>
</dbReference>
<dbReference type="InterPro" id="IPR020904">
    <property type="entry name" value="Sc_DH/Rdtase_CS"/>
</dbReference>
<sequence length="306" mass="33736">MLSTISSCAVLVADILLLLLKALIGIVEALYQAVAPAQEKSVANETVLITGTGHGIGRELALQFAALGAKIVCVDINAEGNEQTVKELKDRGYTRVHRYECDVSSRESVLELAEKVGREVGDVTVLVNNAGIMPCHPFTSSSHEEIMRIFNINVFAHFWMLQMFLPGMVRKNHGHIVGISSMAGILGLTNLVPYCASKYAVRGLMEALAEEYREDPRQLNIKFTSIFPYIVNTGLCKKPKIRFPSLLGIVSTQEAARQIIQAMRRDVTEVSIPSGLLTVNYVLRLFPVKVTRLVKDFLDSGLEPHD</sequence>
<evidence type="ECO:0000256" key="6">
    <source>
        <dbReference type="ARBA" id="ARBA00023002"/>
    </source>
</evidence>
<feature type="chain" id="PRO_5008584214" description="Short-chain dehydrogenase/reductase 3" evidence="13">
    <location>
        <begin position="30"/>
        <end position="306"/>
    </location>
</feature>
<evidence type="ECO:0000256" key="4">
    <source>
        <dbReference type="ARBA" id="ARBA00022857"/>
    </source>
</evidence>
<organism evidence="14">
    <name type="scientific">Homalodisca liturata</name>
    <dbReference type="NCBI Taxonomy" id="320908"/>
    <lineage>
        <taxon>Eukaryota</taxon>
        <taxon>Metazoa</taxon>
        <taxon>Ecdysozoa</taxon>
        <taxon>Arthropoda</taxon>
        <taxon>Hexapoda</taxon>
        <taxon>Insecta</taxon>
        <taxon>Pterygota</taxon>
        <taxon>Neoptera</taxon>
        <taxon>Paraneoptera</taxon>
        <taxon>Hemiptera</taxon>
        <taxon>Auchenorrhyncha</taxon>
        <taxon>Membracoidea</taxon>
        <taxon>Cicadellidae</taxon>
        <taxon>Cicadellinae</taxon>
        <taxon>Proconiini</taxon>
        <taxon>Homalodisca</taxon>
    </lineage>
</organism>
<keyword evidence="6" id="KW-0560">Oxidoreductase</keyword>
<evidence type="ECO:0000256" key="3">
    <source>
        <dbReference type="ARBA" id="ARBA00022692"/>
    </source>
</evidence>
<evidence type="ECO:0000256" key="7">
    <source>
        <dbReference type="ARBA" id="ARBA00023098"/>
    </source>
</evidence>
<evidence type="ECO:0000256" key="11">
    <source>
        <dbReference type="ARBA" id="ARBA00082544"/>
    </source>
</evidence>
<keyword evidence="3" id="KW-0812">Transmembrane</keyword>
<accession>A0A1B6H6B3</accession>
<dbReference type="AlphaFoldDB" id="A0A1B6H6B3"/>
<evidence type="ECO:0000256" key="5">
    <source>
        <dbReference type="ARBA" id="ARBA00022989"/>
    </source>
</evidence>
<keyword evidence="4" id="KW-0521">NADP</keyword>
<keyword evidence="8" id="KW-0472">Membrane</keyword>
<evidence type="ECO:0000256" key="8">
    <source>
        <dbReference type="ARBA" id="ARBA00023136"/>
    </source>
</evidence>
<dbReference type="EMBL" id="GECU01037505">
    <property type="protein sequence ID" value="JAS70201.1"/>
    <property type="molecule type" value="Transcribed_RNA"/>
</dbReference>
<dbReference type="PRINTS" id="PR00081">
    <property type="entry name" value="GDHRDH"/>
</dbReference>
<protein>
    <recommendedName>
        <fullName evidence="10">Short-chain dehydrogenase/reductase 3</fullName>
    </recommendedName>
    <alternativeName>
        <fullName evidence="11">Retinal short-chain dehydrogenase/reductase 1</fullName>
    </alternativeName>
</protein>
<dbReference type="PROSITE" id="PS00061">
    <property type="entry name" value="ADH_SHORT"/>
    <property type="match status" value="1"/>
</dbReference>
<dbReference type="FunFam" id="3.40.50.720:FF:000131">
    <property type="entry name" value="Short-chain dehydrogenase/reductase 3"/>
    <property type="match status" value="1"/>
</dbReference>
<dbReference type="Pfam" id="PF00106">
    <property type="entry name" value="adh_short"/>
    <property type="match status" value="1"/>
</dbReference>
<dbReference type="CDD" id="cd05339">
    <property type="entry name" value="17beta-HSDXI-like_SDR_c"/>
    <property type="match status" value="1"/>
</dbReference>
<dbReference type="GO" id="GO:0052650">
    <property type="term" value="F:all-trans-retinol dehydrogenase (NADP+) activity"/>
    <property type="evidence" value="ECO:0007669"/>
    <property type="project" value="UniProtKB-ARBA"/>
</dbReference>
<comment type="subcellular location">
    <subcellularLocation>
        <location evidence="1">Membrane</location>
        <topology evidence="1">Multi-pass membrane protein</topology>
    </subcellularLocation>
</comment>
<feature type="signal peptide" evidence="13">
    <location>
        <begin position="1"/>
        <end position="29"/>
    </location>
</feature>
<dbReference type="PANTHER" id="PTHR24322">
    <property type="entry name" value="PKSB"/>
    <property type="match status" value="1"/>
</dbReference>
<gene>
    <name evidence="14" type="ORF">g.15843</name>
</gene>
<evidence type="ECO:0000256" key="9">
    <source>
        <dbReference type="ARBA" id="ARBA00059620"/>
    </source>
</evidence>
<keyword evidence="5" id="KW-1133">Transmembrane helix</keyword>
<comment type="function">
    <text evidence="9">Catalyzes the reduction of all-trans-retinal to all-trans-retinol in the presence of NADPH.</text>
</comment>
<reference evidence="14" key="1">
    <citation type="submission" date="2015-11" db="EMBL/GenBank/DDBJ databases">
        <title>De novo transcriptome assembly of four potential Pierce s Disease insect vectors from Arizona vineyards.</title>
        <authorList>
            <person name="Tassone E.E."/>
        </authorList>
    </citation>
    <scope>NUCLEOTIDE SEQUENCE</scope>
</reference>
<evidence type="ECO:0000256" key="2">
    <source>
        <dbReference type="ARBA" id="ARBA00006484"/>
    </source>
</evidence>
<dbReference type="SUPFAM" id="SSF51735">
    <property type="entry name" value="NAD(P)-binding Rossmann-fold domains"/>
    <property type="match status" value="1"/>
</dbReference>